<name>A0A0F6SHL0_9BACT</name>
<comment type="function">
    <text evidence="6">One of the primary rRNA binding proteins, it binds directly to 16S rRNA central domain where it helps coordinate assembly of the platform of the 30S subunit.</text>
</comment>
<dbReference type="PANTHER" id="PTHR11758">
    <property type="entry name" value="40S RIBOSOMAL PROTEIN S15A"/>
    <property type="match status" value="1"/>
</dbReference>
<dbReference type="InterPro" id="IPR035987">
    <property type="entry name" value="Ribosomal_uS8_sf"/>
</dbReference>
<dbReference type="GO" id="GO:1990904">
    <property type="term" value="C:ribonucleoprotein complex"/>
    <property type="evidence" value="ECO:0007669"/>
    <property type="project" value="UniProtKB-KW"/>
</dbReference>
<keyword evidence="6" id="KW-0699">rRNA-binding</keyword>
<evidence type="ECO:0000313" key="9">
    <source>
        <dbReference type="Proteomes" id="UP000034883"/>
    </source>
</evidence>
<dbReference type="GO" id="GO:0006412">
    <property type="term" value="P:translation"/>
    <property type="evidence" value="ECO:0007669"/>
    <property type="project" value="UniProtKB-UniRule"/>
</dbReference>
<dbReference type="FunFam" id="3.30.1490.10:FF:000001">
    <property type="entry name" value="30S ribosomal protein S8"/>
    <property type="match status" value="1"/>
</dbReference>
<keyword evidence="3 6" id="KW-0687">Ribonucleoprotein</keyword>
<dbReference type="Gene3D" id="3.30.1370.30">
    <property type="match status" value="1"/>
</dbReference>
<dbReference type="GO" id="GO:0003735">
    <property type="term" value="F:structural constituent of ribosome"/>
    <property type="evidence" value="ECO:0007669"/>
    <property type="project" value="InterPro"/>
</dbReference>
<evidence type="ECO:0000256" key="1">
    <source>
        <dbReference type="ARBA" id="ARBA00006471"/>
    </source>
</evidence>
<reference evidence="8 9" key="1">
    <citation type="submission" date="2015-03" db="EMBL/GenBank/DDBJ databases">
        <title>Genome assembly of Sandaracinus amylolyticus DSM 53668.</title>
        <authorList>
            <person name="Sharma G."/>
            <person name="Subramanian S."/>
        </authorList>
    </citation>
    <scope>NUCLEOTIDE SEQUENCE [LARGE SCALE GENOMIC DNA]</scope>
    <source>
        <strain evidence="8 9">DSM 53668</strain>
    </source>
</reference>
<keyword evidence="6" id="KW-0694">RNA-binding</keyword>
<dbReference type="KEGG" id="samy:DB32_007778"/>
<evidence type="ECO:0000256" key="4">
    <source>
        <dbReference type="ARBA" id="ARBA00035258"/>
    </source>
</evidence>
<dbReference type="AlphaFoldDB" id="A0A0F6SHL0"/>
<dbReference type="Proteomes" id="UP000034883">
    <property type="component" value="Chromosome"/>
</dbReference>
<accession>A0A0F6SHL0</accession>
<comment type="similarity">
    <text evidence="1 6 7">Belongs to the universal ribosomal protein uS8 family.</text>
</comment>
<sequence>MLARIRNASLARHERTDVPLSKLKVHVAEILRDEGFVLGFSVDEGARTISIQLKYHGRDRHSAIAGIRRASRPGRRVYVGHDEIPKVQNGTGVAILSTSQGVMTDRSAREKRVGGEILCEVW</sequence>
<dbReference type="SUPFAM" id="SSF56047">
    <property type="entry name" value="Ribosomal protein S8"/>
    <property type="match status" value="1"/>
</dbReference>
<dbReference type="InterPro" id="IPR000630">
    <property type="entry name" value="Ribosomal_uS8"/>
</dbReference>
<keyword evidence="9" id="KW-1185">Reference proteome</keyword>
<proteinExistence type="inferred from homology"/>
<dbReference type="GO" id="GO:0005840">
    <property type="term" value="C:ribosome"/>
    <property type="evidence" value="ECO:0007669"/>
    <property type="project" value="UniProtKB-KW"/>
</dbReference>
<evidence type="ECO:0000256" key="3">
    <source>
        <dbReference type="ARBA" id="ARBA00023274"/>
    </source>
</evidence>
<dbReference type="GO" id="GO:0019843">
    <property type="term" value="F:rRNA binding"/>
    <property type="evidence" value="ECO:0007669"/>
    <property type="project" value="UniProtKB-UniRule"/>
</dbReference>
<dbReference type="PROSITE" id="PS00053">
    <property type="entry name" value="RIBOSOMAL_S8"/>
    <property type="match status" value="1"/>
</dbReference>
<gene>
    <name evidence="6" type="primary">rpsH</name>
    <name evidence="8" type="ORF">DB32_007778</name>
</gene>
<dbReference type="NCBIfam" id="NF001109">
    <property type="entry name" value="PRK00136.1"/>
    <property type="match status" value="1"/>
</dbReference>
<protein>
    <recommendedName>
        <fullName evidence="4 6">Small ribosomal subunit protein uS8</fullName>
    </recommendedName>
</protein>
<evidence type="ECO:0000256" key="5">
    <source>
        <dbReference type="ARBA" id="ARBA00046740"/>
    </source>
</evidence>
<evidence type="ECO:0000256" key="7">
    <source>
        <dbReference type="RuleBase" id="RU003660"/>
    </source>
</evidence>
<organism evidence="8 9">
    <name type="scientific">Sandaracinus amylolyticus</name>
    <dbReference type="NCBI Taxonomy" id="927083"/>
    <lineage>
        <taxon>Bacteria</taxon>
        <taxon>Pseudomonadati</taxon>
        <taxon>Myxococcota</taxon>
        <taxon>Polyangia</taxon>
        <taxon>Polyangiales</taxon>
        <taxon>Sandaracinaceae</taxon>
        <taxon>Sandaracinus</taxon>
    </lineage>
</organism>
<dbReference type="EMBL" id="CP011125">
    <property type="protein sequence ID" value="AKF10629.1"/>
    <property type="molecule type" value="Genomic_DNA"/>
</dbReference>
<evidence type="ECO:0000256" key="2">
    <source>
        <dbReference type="ARBA" id="ARBA00022980"/>
    </source>
</evidence>
<dbReference type="STRING" id="927083.DB32_007778"/>
<dbReference type="InterPro" id="IPR047863">
    <property type="entry name" value="Ribosomal_uS8_CS"/>
</dbReference>
<dbReference type="GO" id="GO:0005737">
    <property type="term" value="C:cytoplasm"/>
    <property type="evidence" value="ECO:0007669"/>
    <property type="project" value="UniProtKB-ARBA"/>
</dbReference>
<comment type="subunit">
    <text evidence="5 6">Part of the 30S ribosomal subunit. Contacts proteins S5 and S12.</text>
</comment>
<evidence type="ECO:0000313" key="8">
    <source>
        <dbReference type="EMBL" id="AKF10629.1"/>
    </source>
</evidence>
<dbReference type="Gene3D" id="3.30.1490.10">
    <property type="match status" value="1"/>
</dbReference>
<keyword evidence="2 6" id="KW-0689">Ribosomal protein</keyword>
<evidence type="ECO:0000256" key="6">
    <source>
        <dbReference type="HAMAP-Rule" id="MF_01302"/>
    </source>
</evidence>
<dbReference type="HAMAP" id="MF_01302_B">
    <property type="entry name" value="Ribosomal_uS8_B"/>
    <property type="match status" value="1"/>
</dbReference>
<dbReference type="Pfam" id="PF00410">
    <property type="entry name" value="Ribosomal_S8"/>
    <property type="match status" value="1"/>
</dbReference>